<dbReference type="InterPro" id="IPR010982">
    <property type="entry name" value="Lambda_DNA-bd_dom_sf"/>
</dbReference>
<sequence>MFSQRLKELRKSKKISMRQLGEVLGVKQTSISNWENVGTEPDYTTLVRIANYFDVSTDYLLGNSADFNDQESKEKREIALLAQALYKEILQHPHIKKQIEEDLLQYVHFLGYKNRGKGI</sequence>
<dbReference type="RefSeq" id="WP_144519882.1">
    <property type="nucleotide sequence ID" value="NZ_JANHDY010000264.1"/>
</dbReference>
<dbReference type="InterPro" id="IPR001387">
    <property type="entry name" value="Cro/C1-type_HTH"/>
</dbReference>
<evidence type="ECO:0000313" key="3">
    <source>
        <dbReference type="EMBL" id="MCQ6287985.1"/>
    </source>
</evidence>
<protein>
    <submittedName>
        <fullName evidence="3">Helix-turn-helix domain-containing protein</fullName>
    </submittedName>
</protein>
<dbReference type="PROSITE" id="PS50943">
    <property type="entry name" value="HTH_CROC1"/>
    <property type="match status" value="1"/>
</dbReference>
<dbReference type="PANTHER" id="PTHR46558:SF11">
    <property type="entry name" value="HTH-TYPE TRANSCRIPTIONAL REGULATOR XRE"/>
    <property type="match status" value="1"/>
</dbReference>
<accession>A0AAW5L578</accession>
<evidence type="ECO:0000259" key="2">
    <source>
        <dbReference type="PROSITE" id="PS50943"/>
    </source>
</evidence>
<comment type="caution">
    <text evidence="3">The sequence shown here is derived from an EMBL/GenBank/DDBJ whole genome shotgun (WGS) entry which is preliminary data.</text>
</comment>
<dbReference type="Gene3D" id="1.10.260.40">
    <property type="entry name" value="lambda repressor-like DNA-binding domains"/>
    <property type="match status" value="1"/>
</dbReference>
<dbReference type="Proteomes" id="UP001204643">
    <property type="component" value="Unassembled WGS sequence"/>
</dbReference>
<gene>
    <name evidence="3" type="ORF">NPM19_25425</name>
</gene>
<dbReference type="CDD" id="cd00093">
    <property type="entry name" value="HTH_XRE"/>
    <property type="match status" value="1"/>
</dbReference>
<dbReference type="AlphaFoldDB" id="A0AAW5L578"/>
<organism evidence="3 4">
    <name type="scientific">Bacillus cereus</name>
    <dbReference type="NCBI Taxonomy" id="1396"/>
    <lineage>
        <taxon>Bacteria</taxon>
        <taxon>Bacillati</taxon>
        <taxon>Bacillota</taxon>
        <taxon>Bacilli</taxon>
        <taxon>Bacillales</taxon>
        <taxon>Bacillaceae</taxon>
        <taxon>Bacillus</taxon>
        <taxon>Bacillus cereus group</taxon>
    </lineage>
</organism>
<dbReference type="SUPFAM" id="SSF47413">
    <property type="entry name" value="lambda repressor-like DNA-binding domains"/>
    <property type="match status" value="1"/>
</dbReference>
<evidence type="ECO:0000256" key="1">
    <source>
        <dbReference type="ARBA" id="ARBA00023125"/>
    </source>
</evidence>
<dbReference type="EMBL" id="JANHEB010000055">
    <property type="protein sequence ID" value="MCQ6287985.1"/>
    <property type="molecule type" value="Genomic_DNA"/>
</dbReference>
<evidence type="ECO:0000313" key="4">
    <source>
        <dbReference type="Proteomes" id="UP001204643"/>
    </source>
</evidence>
<name>A0AAW5L578_BACCE</name>
<dbReference type="PANTHER" id="PTHR46558">
    <property type="entry name" value="TRACRIPTIONAL REGULATORY PROTEIN-RELATED-RELATED"/>
    <property type="match status" value="1"/>
</dbReference>
<dbReference type="Pfam" id="PF01381">
    <property type="entry name" value="HTH_3"/>
    <property type="match status" value="1"/>
</dbReference>
<feature type="domain" description="HTH cro/C1-type" evidence="2">
    <location>
        <begin position="6"/>
        <end position="60"/>
    </location>
</feature>
<reference evidence="3" key="1">
    <citation type="submission" date="2022-07" db="EMBL/GenBank/DDBJ databases">
        <title>Identification and characterization of Bacillus thuringiensis and other Bacillus cereus group isolates from spinach by whole genome sequencing.</title>
        <authorList>
            <person name="Zao X."/>
            <person name="Zervas A."/>
            <person name="Hendriks M."/>
            <person name="Rajkovic A."/>
            <person name="Van Overbeek L."/>
            <person name="Hendriksen N.B."/>
            <person name="Uyttendaele M."/>
        </authorList>
    </citation>
    <scope>NUCLEOTIDE SEQUENCE</scope>
    <source>
        <strain evidence="3">781001F-1</strain>
    </source>
</reference>
<proteinExistence type="predicted"/>
<dbReference type="GO" id="GO:0003677">
    <property type="term" value="F:DNA binding"/>
    <property type="evidence" value="ECO:0007669"/>
    <property type="project" value="UniProtKB-KW"/>
</dbReference>
<dbReference type="SMART" id="SM00530">
    <property type="entry name" value="HTH_XRE"/>
    <property type="match status" value="1"/>
</dbReference>
<keyword evidence="1" id="KW-0238">DNA-binding</keyword>